<proteinExistence type="predicted"/>
<comment type="caution">
    <text evidence="4">The sequence shown here is derived from an EMBL/GenBank/DDBJ whole genome shotgun (WGS) entry which is preliminary data.</text>
</comment>
<evidence type="ECO:0000313" key="5">
    <source>
        <dbReference type="Proteomes" id="UP000541969"/>
    </source>
</evidence>
<dbReference type="SUPFAM" id="SSF46689">
    <property type="entry name" value="Homeodomain-like"/>
    <property type="match status" value="1"/>
</dbReference>
<accession>A0A853CBI8</accession>
<dbReference type="Pfam" id="PF00440">
    <property type="entry name" value="TetR_N"/>
    <property type="match status" value="1"/>
</dbReference>
<dbReference type="Proteomes" id="UP000541969">
    <property type="component" value="Unassembled WGS sequence"/>
</dbReference>
<protein>
    <submittedName>
        <fullName evidence="4">AcrR family transcriptional regulator</fullName>
    </submittedName>
</protein>
<dbReference type="PANTHER" id="PTHR30055">
    <property type="entry name" value="HTH-TYPE TRANSCRIPTIONAL REGULATOR RUTR"/>
    <property type="match status" value="1"/>
</dbReference>
<sequence>MRSAEEDLTGRARIRDAAIRRFGADGFGASVRTVAADAGVSAGLVIHHFGSKDGLRAACDEHVLRMIREAETEAFTQSSPGEWLAQLAVLDEFAPMVGYLVQTLLAGGDLAATLLERMTKDAEVYMADAVAAGTMKPSRDPAARASFLVDVGIGAVLAFVRRHPPVDGDYRATLRRYAEANALPALELYTQGLLTDPSLLDAYLQYRENS</sequence>
<evidence type="ECO:0000256" key="2">
    <source>
        <dbReference type="PROSITE-ProRule" id="PRU00335"/>
    </source>
</evidence>
<dbReference type="InterPro" id="IPR001647">
    <property type="entry name" value="HTH_TetR"/>
</dbReference>
<dbReference type="Pfam" id="PF17933">
    <property type="entry name" value="TetR_C_25"/>
    <property type="match status" value="1"/>
</dbReference>
<dbReference type="Gene3D" id="1.10.357.10">
    <property type="entry name" value="Tetracycline Repressor, domain 2"/>
    <property type="match status" value="1"/>
</dbReference>
<name>A0A853CBI8_9ACTN</name>
<evidence type="ECO:0000259" key="3">
    <source>
        <dbReference type="PROSITE" id="PS50977"/>
    </source>
</evidence>
<dbReference type="InterPro" id="IPR050109">
    <property type="entry name" value="HTH-type_TetR-like_transc_reg"/>
</dbReference>
<feature type="DNA-binding region" description="H-T-H motif" evidence="2">
    <location>
        <begin position="30"/>
        <end position="49"/>
    </location>
</feature>
<dbReference type="RefSeq" id="WP_179714760.1">
    <property type="nucleotide sequence ID" value="NZ_JACBZT010000001.1"/>
</dbReference>
<dbReference type="GO" id="GO:0000976">
    <property type="term" value="F:transcription cis-regulatory region binding"/>
    <property type="evidence" value="ECO:0007669"/>
    <property type="project" value="TreeGrafter"/>
</dbReference>
<dbReference type="InterPro" id="IPR041484">
    <property type="entry name" value="TetR_C_25"/>
</dbReference>
<organism evidence="4 5">
    <name type="scientific">Petropleomorpha daqingensis</name>
    <dbReference type="NCBI Taxonomy" id="2026353"/>
    <lineage>
        <taxon>Bacteria</taxon>
        <taxon>Bacillati</taxon>
        <taxon>Actinomycetota</taxon>
        <taxon>Actinomycetes</taxon>
        <taxon>Geodermatophilales</taxon>
        <taxon>Geodermatophilaceae</taxon>
        <taxon>Petropleomorpha</taxon>
    </lineage>
</organism>
<feature type="domain" description="HTH tetR-type" evidence="3">
    <location>
        <begin position="8"/>
        <end position="67"/>
    </location>
</feature>
<keyword evidence="5" id="KW-1185">Reference proteome</keyword>
<dbReference type="InterPro" id="IPR009057">
    <property type="entry name" value="Homeodomain-like_sf"/>
</dbReference>
<dbReference type="AlphaFoldDB" id="A0A853CBI8"/>
<dbReference type="GO" id="GO:0003700">
    <property type="term" value="F:DNA-binding transcription factor activity"/>
    <property type="evidence" value="ECO:0007669"/>
    <property type="project" value="TreeGrafter"/>
</dbReference>
<evidence type="ECO:0000313" key="4">
    <source>
        <dbReference type="EMBL" id="NYJ03982.1"/>
    </source>
</evidence>
<reference evidence="4 5" key="1">
    <citation type="submission" date="2020-07" db="EMBL/GenBank/DDBJ databases">
        <title>Sequencing the genomes of 1000 actinobacteria strains.</title>
        <authorList>
            <person name="Klenk H.-P."/>
        </authorList>
    </citation>
    <scope>NUCLEOTIDE SEQUENCE [LARGE SCALE GENOMIC DNA]</scope>
    <source>
        <strain evidence="4 5">DSM 104001</strain>
    </source>
</reference>
<dbReference type="PROSITE" id="PS50977">
    <property type="entry name" value="HTH_TETR_2"/>
    <property type="match status" value="1"/>
</dbReference>
<dbReference type="EMBL" id="JACBZT010000001">
    <property type="protein sequence ID" value="NYJ03982.1"/>
    <property type="molecule type" value="Genomic_DNA"/>
</dbReference>
<evidence type="ECO:0000256" key="1">
    <source>
        <dbReference type="ARBA" id="ARBA00023125"/>
    </source>
</evidence>
<dbReference type="PRINTS" id="PR00455">
    <property type="entry name" value="HTHTETR"/>
</dbReference>
<dbReference type="PANTHER" id="PTHR30055:SF146">
    <property type="entry name" value="HTH-TYPE TRANSCRIPTIONAL DUAL REGULATOR CECR"/>
    <property type="match status" value="1"/>
</dbReference>
<gene>
    <name evidence="4" type="ORF">GGQ55_000260</name>
</gene>
<keyword evidence="1 2" id="KW-0238">DNA-binding</keyword>